<dbReference type="Proteomes" id="UP000789901">
    <property type="component" value="Unassembled WGS sequence"/>
</dbReference>
<protein>
    <submittedName>
        <fullName evidence="1">32117_t:CDS:1</fullName>
    </submittedName>
</protein>
<proteinExistence type="predicted"/>
<comment type="caution">
    <text evidence="1">The sequence shown here is derived from an EMBL/GenBank/DDBJ whole genome shotgun (WGS) entry which is preliminary data.</text>
</comment>
<sequence length="117" mass="13396">MKLPDNCKSTYKDPKTHSKELKWALDQFERKTAMAGHPAGIYLYESIPFMNQNWCLENKFTWYETKGNDEPPKDINESLSYSGGTLYGVHASLLCCPLILIELINRPANYPTVYNSS</sequence>
<organism evidence="1 2">
    <name type="scientific">Gigaspora margarita</name>
    <dbReference type="NCBI Taxonomy" id="4874"/>
    <lineage>
        <taxon>Eukaryota</taxon>
        <taxon>Fungi</taxon>
        <taxon>Fungi incertae sedis</taxon>
        <taxon>Mucoromycota</taxon>
        <taxon>Glomeromycotina</taxon>
        <taxon>Glomeromycetes</taxon>
        <taxon>Diversisporales</taxon>
        <taxon>Gigasporaceae</taxon>
        <taxon>Gigaspora</taxon>
    </lineage>
</organism>
<evidence type="ECO:0000313" key="2">
    <source>
        <dbReference type="Proteomes" id="UP000789901"/>
    </source>
</evidence>
<evidence type="ECO:0000313" key="1">
    <source>
        <dbReference type="EMBL" id="CAG8667849.1"/>
    </source>
</evidence>
<gene>
    <name evidence="1" type="ORF">GMARGA_LOCUS10250</name>
</gene>
<dbReference type="EMBL" id="CAJVQB010005687">
    <property type="protein sequence ID" value="CAG8667849.1"/>
    <property type="molecule type" value="Genomic_DNA"/>
</dbReference>
<name>A0ABN7UV73_GIGMA</name>
<accession>A0ABN7UV73</accession>
<keyword evidence="2" id="KW-1185">Reference proteome</keyword>
<reference evidence="1 2" key="1">
    <citation type="submission" date="2021-06" db="EMBL/GenBank/DDBJ databases">
        <authorList>
            <person name="Kallberg Y."/>
            <person name="Tangrot J."/>
            <person name="Rosling A."/>
        </authorList>
    </citation>
    <scope>NUCLEOTIDE SEQUENCE [LARGE SCALE GENOMIC DNA]</scope>
    <source>
        <strain evidence="1 2">120-4 pot B 10/14</strain>
    </source>
</reference>